<gene>
    <name evidence="1" type="ORF">O6P43_032551</name>
</gene>
<dbReference type="EMBL" id="JARAOO010000014">
    <property type="protein sequence ID" value="KAJ7942941.1"/>
    <property type="molecule type" value="Genomic_DNA"/>
</dbReference>
<protein>
    <submittedName>
        <fullName evidence="1">Uncharacterized protein</fullName>
    </submittedName>
</protein>
<organism evidence="1 2">
    <name type="scientific">Quillaja saponaria</name>
    <name type="common">Soap bark tree</name>
    <dbReference type="NCBI Taxonomy" id="32244"/>
    <lineage>
        <taxon>Eukaryota</taxon>
        <taxon>Viridiplantae</taxon>
        <taxon>Streptophyta</taxon>
        <taxon>Embryophyta</taxon>
        <taxon>Tracheophyta</taxon>
        <taxon>Spermatophyta</taxon>
        <taxon>Magnoliopsida</taxon>
        <taxon>eudicotyledons</taxon>
        <taxon>Gunneridae</taxon>
        <taxon>Pentapetalae</taxon>
        <taxon>rosids</taxon>
        <taxon>fabids</taxon>
        <taxon>Fabales</taxon>
        <taxon>Quillajaceae</taxon>
        <taxon>Quillaja</taxon>
    </lineage>
</organism>
<keyword evidence="2" id="KW-1185">Reference proteome</keyword>
<comment type="caution">
    <text evidence="1">The sequence shown here is derived from an EMBL/GenBank/DDBJ whole genome shotgun (WGS) entry which is preliminary data.</text>
</comment>
<evidence type="ECO:0000313" key="2">
    <source>
        <dbReference type="Proteomes" id="UP001163823"/>
    </source>
</evidence>
<sequence>MNYRRNVPSWTRICRVDLQYDFRAITLQYNTIRFMNVSKSRSLRRTGLKDCNCIEPTLILLLKLARCSAAIGDLQAAVEDRLFKLLKAANLHVSASAKVGSAELIWA</sequence>
<evidence type="ECO:0000313" key="1">
    <source>
        <dbReference type="EMBL" id="KAJ7942941.1"/>
    </source>
</evidence>
<name>A0AAD7P5L7_QUISA</name>
<reference evidence="1" key="1">
    <citation type="journal article" date="2023" name="Science">
        <title>Elucidation of the pathway for biosynthesis of saponin adjuvants from the soapbark tree.</title>
        <authorList>
            <person name="Reed J."/>
            <person name="Orme A."/>
            <person name="El-Demerdash A."/>
            <person name="Owen C."/>
            <person name="Martin L.B.B."/>
            <person name="Misra R.C."/>
            <person name="Kikuchi S."/>
            <person name="Rejzek M."/>
            <person name="Martin A.C."/>
            <person name="Harkess A."/>
            <person name="Leebens-Mack J."/>
            <person name="Louveau T."/>
            <person name="Stephenson M.J."/>
            <person name="Osbourn A."/>
        </authorList>
    </citation>
    <scope>NUCLEOTIDE SEQUENCE</scope>
    <source>
        <strain evidence="1">S10</strain>
    </source>
</reference>
<accession>A0AAD7P5L7</accession>
<dbReference type="AlphaFoldDB" id="A0AAD7P5L7"/>
<dbReference type="Proteomes" id="UP001163823">
    <property type="component" value="Chromosome 14"/>
</dbReference>
<dbReference type="KEGG" id="qsa:O6P43_032551"/>
<proteinExistence type="predicted"/>